<gene>
    <name evidence="1" type="ORF">METZ01_LOCUS137938</name>
</gene>
<evidence type="ECO:0000313" key="1">
    <source>
        <dbReference type="EMBL" id="SVA85084.1"/>
    </source>
</evidence>
<protein>
    <recommendedName>
        <fullName evidence="2">Big-1 domain-containing protein</fullName>
    </recommendedName>
</protein>
<dbReference type="EMBL" id="UINC01020215">
    <property type="protein sequence ID" value="SVA85084.1"/>
    <property type="molecule type" value="Genomic_DNA"/>
</dbReference>
<feature type="non-terminal residue" evidence="1">
    <location>
        <position position="1"/>
    </location>
</feature>
<dbReference type="SUPFAM" id="SSF49373">
    <property type="entry name" value="Invasin/intimin cell-adhesion fragments"/>
    <property type="match status" value="1"/>
</dbReference>
<dbReference type="InterPro" id="IPR013783">
    <property type="entry name" value="Ig-like_fold"/>
</dbReference>
<sequence length="384" mass="40195">VLGSFPTDTTKSTDLNGMISNAYVTSTISGSHNSFTVAANGVSSTSGFYLVEPGIPDSVWVTEQTALNLTQLDSLTFTANIYDQFANLVRPGESVTWSVDTVNGSGAGYSLSSAAATTDTSGAVSVTLYTNPTGNSLSVGDQVTVVATSGTGTHASAVVTIIPSDIYNLMLVEEQTGEQLAVSADTAYMDFYTALIDTFDNPLENVETFWSVVSGQGSGESLSSSSSYTNASGVATIRLTTNTVSGSEYKVRCWVTESSLLNAFGSFDALANAAVNNNRNPVAAPVGISALGGIRGISNDRNHIIAADITRPGPGQLVPVNIYRPATIDQNLNRNAVYDLDDTTAVIKVWPGATASVSVPQTATDLLLDEQFSFTLDAYDQFSN</sequence>
<accession>A0A381Z7F5</accession>
<feature type="non-terminal residue" evidence="1">
    <location>
        <position position="384"/>
    </location>
</feature>
<dbReference type="Gene3D" id="2.60.40.10">
    <property type="entry name" value="Immunoglobulins"/>
    <property type="match status" value="2"/>
</dbReference>
<proteinExistence type="predicted"/>
<dbReference type="InterPro" id="IPR008964">
    <property type="entry name" value="Invasin/intimin_cell_adhesion"/>
</dbReference>
<name>A0A381Z7F5_9ZZZZ</name>
<reference evidence="1" key="1">
    <citation type="submission" date="2018-05" db="EMBL/GenBank/DDBJ databases">
        <authorList>
            <person name="Lanie J.A."/>
            <person name="Ng W.-L."/>
            <person name="Kazmierczak K.M."/>
            <person name="Andrzejewski T.M."/>
            <person name="Davidsen T.M."/>
            <person name="Wayne K.J."/>
            <person name="Tettelin H."/>
            <person name="Glass J.I."/>
            <person name="Rusch D."/>
            <person name="Podicherti R."/>
            <person name="Tsui H.-C.T."/>
            <person name="Winkler M.E."/>
        </authorList>
    </citation>
    <scope>NUCLEOTIDE SEQUENCE</scope>
</reference>
<evidence type="ECO:0008006" key="2">
    <source>
        <dbReference type="Google" id="ProtNLM"/>
    </source>
</evidence>
<organism evidence="1">
    <name type="scientific">marine metagenome</name>
    <dbReference type="NCBI Taxonomy" id="408172"/>
    <lineage>
        <taxon>unclassified sequences</taxon>
        <taxon>metagenomes</taxon>
        <taxon>ecological metagenomes</taxon>
    </lineage>
</organism>
<dbReference type="AlphaFoldDB" id="A0A381Z7F5"/>